<name>A0A1W0A8M0_9STRA</name>
<dbReference type="SUPFAM" id="SSF56219">
    <property type="entry name" value="DNase I-like"/>
    <property type="match status" value="1"/>
</dbReference>
<dbReference type="InterPro" id="IPR000300">
    <property type="entry name" value="IPPc"/>
</dbReference>
<dbReference type="Gene3D" id="3.60.10.10">
    <property type="entry name" value="Endonuclease/exonuclease/phosphatase"/>
    <property type="match status" value="2"/>
</dbReference>
<dbReference type="GO" id="GO:0046856">
    <property type="term" value="P:phosphatidylinositol dephosphorylation"/>
    <property type="evidence" value="ECO:0007669"/>
    <property type="project" value="InterPro"/>
</dbReference>
<dbReference type="CDD" id="cd23767">
    <property type="entry name" value="IQCD"/>
    <property type="match status" value="1"/>
</dbReference>
<feature type="compositionally biased region" description="Basic and acidic residues" evidence="1">
    <location>
        <begin position="503"/>
        <end position="512"/>
    </location>
</feature>
<comment type="caution">
    <text evidence="3">The sequence shown here is derived from an EMBL/GenBank/DDBJ whole genome shotgun (WGS) entry which is preliminary data.</text>
</comment>
<sequence>MPLGDEGEVLYAYWGCEFNAIERRKRSDEALRKKKDERKHAARKRKHDKQNAAAVKIQSLVRGAQARVYVSVAVAPETQIIDSHNTNGTEKDVKIEETRMDKEVLTTSTSSISVYVSQHGNMFDRAYTTNTSIPNTNTTTFNHQIVQVAATRLQASYRGHLVRKNSVSPCEENLRSSSFTSAEVKRVDLAELRGSFMKDCKDNEPSNTAAVWPTAMTLDSPIDVSNDTTEELVQKGFVRVFIMTWNLQAQKPPSDLSSLLRPGSCHVYAIGTEECVQTIAKSVIFQSKKEWEDQIRSALPGYVMLRSHALTAMHNMVFVHSCVYPLVSNLQSDAIGTGIGNQLGNKDSGEEKRVQKAISEGFDRVFWCGDLNYRIDGTRRMIDDLLNRNFHNVLLANDQLSKERKAGRVFDHFEEGPLNFRPTYKFDKGCDVYDTSAKQRIPSWTDRILYSTLTPNAIRLLEYHSHMAIKTSDHRPVTAIFDVDFSHHDQSVRGSAVSNQTKSETEANVIDK</sequence>
<protein>
    <recommendedName>
        <fullName evidence="2">Inositol polyphosphate-related phosphatase domain-containing protein</fullName>
    </recommendedName>
</protein>
<feature type="domain" description="Inositol polyphosphate-related phosphatase" evidence="2">
    <location>
        <begin position="236"/>
        <end position="489"/>
    </location>
</feature>
<proteinExistence type="predicted"/>
<dbReference type="Pfam" id="PF22669">
    <property type="entry name" value="Exo_endo_phos2"/>
    <property type="match status" value="2"/>
</dbReference>
<dbReference type="PROSITE" id="PS50096">
    <property type="entry name" value="IQ"/>
    <property type="match status" value="2"/>
</dbReference>
<evidence type="ECO:0000313" key="3">
    <source>
        <dbReference type="EMBL" id="OQS06626.1"/>
    </source>
</evidence>
<feature type="non-terminal residue" evidence="3">
    <location>
        <position position="512"/>
    </location>
</feature>
<dbReference type="SMART" id="SM00015">
    <property type="entry name" value="IQ"/>
    <property type="match status" value="2"/>
</dbReference>
<dbReference type="Pfam" id="PF00612">
    <property type="entry name" value="IQ"/>
    <property type="match status" value="2"/>
</dbReference>
<accession>A0A1W0A8M0</accession>
<dbReference type="PANTHER" id="PTHR11200">
    <property type="entry name" value="INOSITOL 5-PHOSPHATASE"/>
    <property type="match status" value="1"/>
</dbReference>
<gene>
    <name evidence="3" type="ORF">THRCLA_01335</name>
</gene>
<dbReference type="OrthoDB" id="2248459at2759"/>
<evidence type="ECO:0000313" key="4">
    <source>
        <dbReference type="Proteomes" id="UP000243217"/>
    </source>
</evidence>
<evidence type="ECO:0000256" key="1">
    <source>
        <dbReference type="SAM" id="MobiDB-lite"/>
    </source>
</evidence>
<dbReference type="Proteomes" id="UP000243217">
    <property type="component" value="Unassembled WGS sequence"/>
</dbReference>
<evidence type="ECO:0000259" key="2">
    <source>
        <dbReference type="SMART" id="SM00128"/>
    </source>
</evidence>
<organism evidence="3 4">
    <name type="scientific">Thraustotheca clavata</name>
    <dbReference type="NCBI Taxonomy" id="74557"/>
    <lineage>
        <taxon>Eukaryota</taxon>
        <taxon>Sar</taxon>
        <taxon>Stramenopiles</taxon>
        <taxon>Oomycota</taxon>
        <taxon>Saprolegniomycetes</taxon>
        <taxon>Saprolegniales</taxon>
        <taxon>Achlyaceae</taxon>
        <taxon>Thraustotheca</taxon>
    </lineage>
</organism>
<dbReference type="InterPro" id="IPR046985">
    <property type="entry name" value="IP5"/>
</dbReference>
<feature type="region of interest" description="Disordered" evidence="1">
    <location>
        <begin position="27"/>
        <end position="51"/>
    </location>
</feature>
<feature type="compositionally biased region" description="Basic residues" evidence="1">
    <location>
        <begin position="32"/>
        <end position="48"/>
    </location>
</feature>
<reference evidence="3 4" key="1">
    <citation type="journal article" date="2014" name="Genome Biol. Evol.">
        <title>The secreted proteins of Achlya hypogyna and Thraustotheca clavata identify the ancestral oomycete secretome and reveal gene acquisitions by horizontal gene transfer.</title>
        <authorList>
            <person name="Misner I."/>
            <person name="Blouin N."/>
            <person name="Leonard G."/>
            <person name="Richards T.A."/>
            <person name="Lane C.E."/>
        </authorList>
    </citation>
    <scope>NUCLEOTIDE SEQUENCE [LARGE SCALE GENOMIC DNA]</scope>
    <source>
        <strain evidence="3 4">ATCC 34112</strain>
    </source>
</reference>
<feature type="region of interest" description="Disordered" evidence="1">
    <location>
        <begin position="492"/>
        <end position="512"/>
    </location>
</feature>
<dbReference type="InterPro" id="IPR000048">
    <property type="entry name" value="IQ_motif_EF-hand-BS"/>
</dbReference>
<dbReference type="STRING" id="74557.A0A1W0A8M0"/>
<dbReference type="GO" id="GO:0004439">
    <property type="term" value="F:phosphatidylinositol-4,5-bisphosphate 5-phosphatase activity"/>
    <property type="evidence" value="ECO:0007669"/>
    <property type="project" value="TreeGrafter"/>
</dbReference>
<dbReference type="EMBL" id="JNBS01000321">
    <property type="protein sequence ID" value="OQS06626.1"/>
    <property type="molecule type" value="Genomic_DNA"/>
</dbReference>
<keyword evidence="4" id="KW-1185">Reference proteome</keyword>
<feature type="compositionally biased region" description="Polar residues" evidence="1">
    <location>
        <begin position="492"/>
        <end position="502"/>
    </location>
</feature>
<dbReference type="AlphaFoldDB" id="A0A1W0A8M0"/>
<dbReference type="PANTHER" id="PTHR11200:SF275">
    <property type="entry name" value="LD06095P"/>
    <property type="match status" value="1"/>
</dbReference>
<dbReference type="SMART" id="SM00128">
    <property type="entry name" value="IPPc"/>
    <property type="match status" value="1"/>
</dbReference>
<dbReference type="InterPro" id="IPR036691">
    <property type="entry name" value="Endo/exonu/phosph_ase_sf"/>
</dbReference>